<feature type="region of interest" description="Disordered" evidence="3">
    <location>
        <begin position="1"/>
        <end position="26"/>
    </location>
</feature>
<dbReference type="Proteomes" id="UP001596044">
    <property type="component" value="Unassembled WGS sequence"/>
</dbReference>
<comment type="similarity">
    <text evidence="2">Belongs to the 2H phosphoesterase superfamily. ThpR family.</text>
</comment>
<dbReference type="SUPFAM" id="SSF55144">
    <property type="entry name" value="LigT-like"/>
    <property type="match status" value="1"/>
</dbReference>
<comment type="caution">
    <text evidence="4">The sequence shown here is derived from an EMBL/GenBank/DDBJ whole genome shotgun (WGS) entry which is preliminary data.</text>
</comment>
<evidence type="ECO:0000256" key="1">
    <source>
        <dbReference type="ARBA" id="ARBA00022801"/>
    </source>
</evidence>
<dbReference type="PANTHER" id="PTHR35561:SF1">
    <property type="entry name" value="RNA 2',3'-CYCLIC PHOSPHODIESTERASE"/>
    <property type="match status" value="1"/>
</dbReference>
<feature type="short sequence motif" description="HXTX 2" evidence="2">
    <location>
        <begin position="161"/>
        <end position="164"/>
    </location>
</feature>
<gene>
    <name evidence="4" type="primary">thpR</name>
    <name evidence="4" type="ORF">ACFPOG_14580</name>
</gene>
<dbReference type="NCBIfam" id="TIGR02258">
    <property type="entry name" value="2_5_ligase"/>
    <property type="match status" value="1"/>
</dbReference>
<dbReference type="RefSeq" id="WP_270877953.1">
    <property type="nucleotide sequence ID" value="NZ_JAQFVF010000014.1"/>
</dbReference>
<evidence type="ECO:0000313" key="4">
    <source>
        <dbReference type="EMBL" id="MFC5449492.1"/>
    </source>
</evidence>
<proteinExistence type="inferred from homology"/>
<dbReference type="Pfam" id="PF13563">
    <property type="entry name" value="2_5_RNA_ligase2"/>
    <property type="match status" value="1"/>
</dbReference>
<protein>
    <recommendedName>
        <fullName evidence="2">RNA 2',3'-cyclic phosphodiesterase</fullName>
        <shortName evidence="2">RNA 2',3'-CPDase</shortName>
        <ecNumber evidence="2">3.1.4.58</ecNumber>
    </recommendedName>
</protein>
<accession>A0ABW0K9Y2</accession>
<reference evidence="5" key="1">
    <citation type="journal article" date="2019" name="Int. J. Syst. Evol. Microbiol.">
        <title>The Global Catalogue of Microorganisms (GCM) 10K type strain sequencing project: providing services to taxonomists for standard genome sequencing and annotation.</title>
        <authorList>
            <consortium name="The Broad Institute Genomics Platform"/>
            <consortium name="The Broad Institute Genome Sequencing Center for Infectious Disease"/>
            <person name="Wu L."/>
            <person name="Ma J."/>
        </authorList>
    </citation>
    <scope>NUCLEOTIDE SEQUENCE [LARGE SCALE GENOMIC DNA]</scope>
    <source>
        <strain evidence="5">KACC 11904</strain>
    </source>
</reference>
<evidence type="ECO:0000256" key="3">
    <source>
        <dbReference type="SAM" id="MobiDB-lite"/>
    </source>
</evidence>
<evidence type="ECO:0000256" key="2">
    <source>
        <dbReference type="HAMAP-Rule" id="MF_01940"/>
    </source>
</evidence>
<dbReference type="EC" id="3.1.4.58" evidence="2"/>
<dbReference type="EMBL" id="JBHSMJ010000020">
    <property type="protein sequence ID" value="MFC5449492.1"/>
    <property type="molecule type" value="Genomic_DNA"/>
</dbReference>
<dbReference type="PANTHER" id="PTHR35561">
    <property type="entry name" value="RNA 2',3'-CYCLIC PHOSPHODIESTERASE"/>
    <property type="match status" value="1"/>
</dbReference>
<organism evidence="4 5">
    <name type="scientific">Paenibacillus aestuarii</name>
    <dbReference type="NCBI Taxonomy" id="516965"/>
    <lineage>
        <taxon>Bacteria</taxon>
        <taxon>Bacillati</taxon>
        <taxon>Bacillota</taxon>
        <taxon>Bacilli</taxon>
        <taxon>Bacillales</taxon>
        <taxon>Paenibacillaceae</taxon>
        <taxon>Paenibacillus</taxon>
    </lineage>
</organism>
<sequence>MDKKNQKRSPLILKNTSFTDKHAAPPKNASNAVDFRLFVGLRLPPEAMRELSLWQGSIQEQLPFSKWTHPQDFHVTLQFLGNTEAEMADQLAPALRQLAAAAAPLTLHAEGLGVFGPPAAPSILWAGVAGDLPALAALQRDTVRACARHGFAAEDRAYRPHITLARRYRAAAGPFDRAALAAGAPAGSGPAWRVEDIVLYRSHMGRQPAYEPIAAFPLGSG</sequence>
<dbReference type="HAMAP" id="MF_01940">
    <property type="entry name" value="RNA_CPDase"/>
    <property type="match status" value="1"/>
</dbReference>
<comment type="function">
    <text evidence="2">Hydrolyzes RNA 2',3'-cyclic phosphodiester to an RNA 2'-phosphomonoester.</text>
</comment>
<name>A0ABW0K9Y2_9BACL</name>
<feature type="active site" description="Proton acceptor" evidence="2">
    <location>
        <position position="161"/>
    </location>
</feature>
<keyword evidence="5" id="KW-1185">Reference proteome</keyword>
<dbReference type="InterPro" id="IPR009097">
    <property type="entry name" value="Cyclic_Pdiesterase"/>
</dbReference>
<feature type="short sequence motif" description="HXTX 1" evidence="2">
    <location>
        <begin position="74"/>
        <end position="77"/>
    </location>
</feature>
<dbReference type="Gene3D" id="3.90.1140.10">
    <property type="entry name" value="Cyclic phosphodiesterase"/>
    <property type="match status" value="1"/>
</dbReference>
<feature type="active site" description="Proton donor" evidence="2">
    <location>
        <position position="74"/>
    </location>
</feature>
<comment type="catalytic activity">
    <reaction evidence="2">
        <text>a 3'-end 2',3'-cyclophospho-ribonucleotide-RNA + H2O = a 3'-end 2'-phospho-ribonucleotide-RNA + H(+)</text>
        <dbReference type="Rhea" id="RHEA:11828"/>
        <dbReference type="Rhea" id="RHEA-COMP:10464"/>
        <dbReference type="Rhea" id="RHEA-COMP:17353"/>
        <dbReference type="ChEBI" id="CHEBI:15377"/>
        <dbReference type="ChEBI" id="CHEBI:15378"/>
        <dbReference type="ChEBI" id="CHEBI:83064"/>
        <dbReference type="ChEBI" id="CHEBI:173113"/>
        <dbReference type="EC" id="3.1.4.58"/>
    </reaction>
</comment>
<evidence type="ECO:0000313" key="5">
    <source>
        <dbReference type="Proteomes" id="UP001596044"/>
    </source>
</evidence>
<keyword evidence="1 2" id="KW-0378">Hydrolase</keyword>
<dbReference type="InterPro" id="IPR004175">
    <property type="entry name" value="RNA_CPDase"/>
</dbReference>